<comment type="caution">
    <text evidence="1">The sequence shown here is derived from an EMBL/GenBank/DDBJ whole genome shotgun (WGS) entry which is preliminary data.</text>
</comment>
<keyword evidence="2" id="KW-1185">Reference proteome</keyword>
<gene>
    <name evidence="1" type="ORF">IWW38_005573</name>
</gene>
<reference evidence="1" key="1">
    <citation type="submission" date="2022-07" db="EMBL/GenBank/DDBJ databases">
        <title>Phylogenomic reconstructions and comparative analyses of Kickxellomycotina fungi.</title>
        <authorList>
            <person name="Reynolds N.K."/>
            <person name="Stajich J.E."/>
            <person name="Barry K."/>
            <person name="Grigoriev I.V."/>
            <person name="Crous P."/>
            <person name="Smith M.E."/>
        </authorList>
    </citation>
    <scope>NUCLEOTIDE SEQUENCE</scope>
    <source>
        <strain evidence="1">CBS 190363</strain>
    </source>
</reference>
<evidence type="ECO:0000313" key="2">
    <source>
        <dbReference type="Proteomes" id="UP001139981"/>
    </source>
</evidence>
<dbReference type="Proteomes" id="UP001139981">
    <property type="component" value="Unassembled WGS sequence"/>
</dbReference>
<protein>
    <submittedName>
        <fullName evidence="1">Uncharacterized protein</fullName>
    </submittedName>
</protein>
<accession>A0ACC1LV91</accession>
<evidence type="ECO:0000313" key="1">
    <source>
        <dbReference type="EMBL" id="KAJ2883206.1"/>
    </source>
</evidence>
<dbReference type="EMBL" id="JANBVB010002679">
    <property type="protein sequence ID" value="KAJ2883206.1"/>
    <property type="molecule type" value="Genomic_DNA"/>
</dbReference>
<sequence length="266" mass="26100">MGQSSSLQSAQLITATDAVCSVGASDWNGQNGRYVCTSYANTPNIGTCFGDSGGPLLLQSGSGYSLLGLVSFDVNTVDSSNTKCAQVGNVSYFTRVSSYLSYISSVTGISDSALVGGNVPWSHAADSSTSENSVSAANSSSSTTTSTTSTTTSSSTSSSTGTSTTSTTSNGNSSSSPSSTTPSGSNSKPTSSTSSSTSNGKSTAKSSDTSTGTDKGKDPQDASGASGSGSDSDSESSGKNSAAASMFRLVPASAVGLLVGVVVALF</sequence>
<proteinExistence type="predicted"/>
<organism evidence="1 2">
    <name type="scientific">Coemansia aciculifera</name>
    <dbReference type="NCBI Taxonomy" id="417176"/>
    <lineage>
        <taxon>Eukaryota</taxon>
        <taxon>Fungi</taxon>
        <taxon>Fungi incertae sedis</taxon>
        <taxon>Zoopagomycota</taxon>
        <taxon>Kickxellomycotina</taxon>
        <taxon>Kickxellomycetes</taxon>
        <taxon>Kickxellales</taxon>
        <taxon>Kickxellaceae</taxon>
        <taxon>Coemansia</taxon>
    </lineage>
</organism>
<name>A0ACC1LV91_9FUNG</name>